<dbReference type="PROSITE" id="PS51257">
    <property type="entry name" value="PROKAR_LIPOPROTEIN"/>
    <property type="match status" value="1"/>
</dbReference>
<proteinExistence type="predicted"/>
<reference evidence="3" key="1">
    <citation type="submission" date="2021-01" db="EMBL/GenBank/DDBJ databases">
        <title>Genome public.</title>
        <authorList>
            <person name="Liu C."/>
            <person name="Sun Q."/>
        </authorList>
    </citation>
    <scope>NUCLEOTIDE SEQUENCE [LARGE SCALE GENOMIC DNA]</scope>
    <source>
        <strain evidence="3">YIM B02567</strain>
    </source>
</reference>
<dbReference type="RefSeq" id="WP_200245920.1">
    <property type="nucleotide sequence ID" value="NZ_JAENHK010000010.1"/>
</dbReference>
<feature type="region of interest" description="Disordered" evidence="1">
    <location>
        <begin position="28"/>
        <end position="51"/>
    </location>
</feature>
<evidence type="ECO:0000256" key="1">
    <source>
        <dbReference type="SAM" id="MobiDB-lite"/>
    </source>
</evidence>
<accession>A0ABS1FVH7</accession>
<feature type="compositionally biased region" description="Basic and acidic residues" evidence="1">
    <location>
        <begin position="36"/>
        <end position="45"/>
    </location>
</feature>
<evidence type="ECO:0008006" key="4">
    <source>
        <dbReference type="Google" id="ProtNLM"/>
    </source>
</evidence>
<keyword evidence="3" id="KW-1185">Reference proteome</keyword>
<dbReference type="Proteomes" id="UP000628669">
    <property type="component" value="Unassembled WGS sequence"/>
</dbReference>
<gene>
    <name evidence="2" type="ORF">JHL15_11725</name>
</gene>
<dbReference type="EMBL" id="JAENHK010000010">
    <property type="protein sequence ID" value="MBK1896426.1"/>
    <property type="molecule type" value="Genomic_DNA"/>
</dbReference>
<organism evidence="2 3">
    <name type="scientific">Chryseobacterium paridis</name>
    <dbReference type="NCBI Taxonomy" id="2800328"/>
    <lineage>
        <taxon>Bacteria</taxon>
        <taxon>Pseudomonadati</taxon>
        <taxon>Bacteroidota</taxon>
        <taxon>Flavobacteriia</taxon>
        <taxon>Flavobacteriales</taxon>
        <taxon>Weeksellaceae</taxon>
        <taxon>Chryseobacterium group</taxon>
        <taxon>Chryseobacterium</taxon>
    </lineage>
</organism>
<sequence>MKKTIIIISGMLLISCEQISKSIKDTLKPATQDSAAHVEKEEEPPKSPFDPAVERQIDEAQRLVNTIMEKNHPTHVRHPKEGKNTNFLTNEQKLNKAEEALRKLPQYMGKEIFIYSTISFYDDGRIHVMLQHPQNPEYVDSYDYRDGNWSEPTPEQLSVKDDIKTRLVSLNKIPFSNIARAGKIYDEEVSKTEGAEPITNIYLSVWKNTLRWYPSSISGSRERYSIELNENGTLKKFERE</sequence>
<comment type="caution">
    <text evidence="2">The sequence shown here is derived from an EMBL/GenBank/DDBJ whole genome shotgun (WGS) entry which is preliminary data.</text>
</comment>
<evidence type="ECO:0000313" key="2">
    <source>
        <dbReference type="EMBL" id="MBK1896426.1"/>
    </source>
</evidence>
<name>A0ABS1FVH7_9FLAO</name>
<protein>
    <recommendedName>
        <fullName evidence="4">Lipoprotein</fullName>
    </recommendedName>
</protein>
<evidence type="ECO:0000313" key="3">
    <source>
        <dbReference type="Proteomes" id="UP000628669"/>
    </source>
</evidence>